<dbReference type="InterPro" id="IPR009600">
    <property type="entry name" value="PIG-U"/>
</dbReference>
<feature type="transmembrane region" description="Helical" evidence="9">
    <location>
        <begin position="182"/>
        <end position="203"/>
    </location>
</feature>
<evidence type="ECO:0000256" key="8">
    <source>
        <dbReference type="ARBA" id="ARBA00023136"/>
    </source>
</evidence>
<dbReference type="Proteomes" id="UP000650833">
    <property type="component" value="Unassembled WGS sequence"/>
</dbReference>
<comment type="pathway">
    <text evidence="2">Glycolipid biosynthesis; glycosylphosphatidylinositol-anchor biosynthesis.</text>
</comment>
<evidence type="ECO:0008006" key="12">
    <source>
        <dbReference type="Google" id="ProtNLM"/>
    </source>
</evidence>
<keyword evidence="8 9" id="KW-0472">Membrane</keyword>
<evidence type="ECO:0000256" key="3">
    <source>
        <dbReference type="ARBA" id="ARBA00010026"/>
    </source>
</evidence>
<dbReference type="GO" id="GO:0042765">
    <property type="term" value="C:GPI-anchor transamidase complex"/>
    <property type="evidence" value="ECO:0007669"/>
    <property type="project" value="InterPro"/>
</dbReference>
<feature type="transmembrane region" description="Helical" evidence="9">
    <location>
        <begin position="127"/>
        <end position="145"/>
    </location>
</feature>
<comment type="subcellular location">
    <subcellularLocation>
        <location evidence="1">Endoplasmic reticulum membrane</location>
        <topology evidence="1">Multi-pass membrane protein</topology>
    </subcellularLocation>
</comment>
<evidence type="ECO:0000256" key="4">
    <source>
        <dbReference type="ARBA" id="ARBA00022502"/>
    </source>
</evidence>
<evidence type="ECO:0000313" key="10">
    <source>
        <dbReference type="EMBL" id="KAG2216030.1"/>
    </source>
</evidence>
<comment type="caution">
    <text evidence="10">The sequence shown here is derived from an EMBL/GenBank/DDBJ whole genome shotgun (WGS) entry which is preliminary data.</text>
</comment>
<feature type="transmembrane region" description="Helical" evidence="9">
    <location>
        <begin position="283"/>
        <end position="307"/>
    </location>
</feature>
<reference evidence="10" key="1">
    <citation type="submission" date="2020-12" db="EMBL/GenBank/DDBJ databases">
        <title>Metabolic potential, ecology and presence of endohyphal bacteria is reflected in genomic diversity of Mucoromycotina.</title>
        <authorList>
            <person name="Muszewska A."/>
            <person name="Okrasinska A."/>
            <person name="Steczkiewicz K."/>
            <person name="Drgas O."/>
            <person name="Orlowska M."/>
            <person name="Perlinska-Lenart U."/>
            <person name="Aleksandrzak-Piekarczyk T."/>
            <person name="Szatraj K."/>
            <person name="Zielenkiewicz U."/>
            <person name="Pilsyk S."/>
            <person name="Malc E."/>
            <person name="Mieczkowski P."/>
            <person name="Kruszewska J.S."/>
            <person name="Biernat P."/>
            <person name="Pawlowska J."/>
        </authorList>
    </citation>
    <scope>NUCLEOTIDE SEQUENCE</scope>
    <source>
        <strain evidence="10">CBS 226.32</strain>
    </source>
</reference>
<feature type="transmembrane region" description="Helical" evidence="9">
    <location>
        <begin position="210"/>
        <end position="226"/>
    </location>
</feature>
<evidence type="ECO:0000256" key="6">
    <source>
        <dbReference type="ARBA" id="ARBA00022824"/>
    </source>
</evidence>
<keyword evidence="5 9" id="KW-0812">Transmembrane</keyword>
<dbReference type="AlphaFoldDB" id="A0A8H7RST3"/>
<dbReference type="UniPathway" id="UPA00196"/>
<dbReference type="PANTHER" id="PTHR13121">
    <property type="entry name" value="GPI TRANSAMIDASE COMPONENT PIG-U"/>
    <property type="match status" value="1"/>
</dbReference>
<feature type="transmembrane region" description="Helical" evidence="9">
    <location>
        <begin position="98"/>
        <end position="121"/>
    </location>
</feature>
<dbReference type="EMBL" id="JAEPRC010000001">
    <property type="protein sequence ID" value="KAG2216030.1"/>
    <property type="molecule type" value="Genomic_DNA"/>
</dbReference>
<proteinExistence type="inferred from homology"/>
<keyword evidence="7 9" id="KW-1133">Transmembrane helix</keyword>
<evidence type="ECO:0000256" key="2">
    <source>
        <dbReference type="ARBA" id="ARBA00004687"/>
    </source>
</evidence>
<keyword evidence="4" id="KW-0337">GPI-anchor biosynthesis</keyword>
<evidence type="ECO:0000256" key="7">
    <source>
        <dbReference type="ARBA" id="ARBA00022989"/>
    </source>
</evidence>
<gene>
    <name evidence="10" type="ORF">INT46_007090</name>
</gene>
<sequence>MALPANTIPILYCAIDVIIAYTLSCITELKQQANTNKPVLKVEQDQPSIKPITVAALYLFNPLTILSCISKSTLIFTNLSIAMALLSALKDKRNASMFWAALASYLSFYPAMLVPALLLILKSPRPMISFAGCLLALFVFSRLFIGSWDFIQATYGIIIFLSDLTPNVGMFWYFFIEIFDQFRSFFMVVFQFHTFIFAVPICIKMKNQPIFAITVLCGIMAIFKSYPSVSDASFYLGLVPIHDELFKYCRYSFLVSNLFLYASALAPIFWHLWIYAGSGNANFFYAITLVYNLGQVLLLIDIVYAALRREYDVKHPESIGKLVVHK</sequence>
<evidence type="ECO:0000256" key="5">
    <source>
        <dbReference type="ARBA" id="ARBA00022692"/>
    </source>
</evidence>
<accession>A0A8H7RST3</accession>
<keyword evidence="6" id="KW-0256">Endoplasmic reticulum</keyword>
<feature type="transmembrane region" description="Helical" evidence="9">
    <location>
        <begin position="63"/>
        <end position="86"/>
    </location>
</feature>
<dbReference type="GO" id="GO:0006506">
    <property type="term" value="P:GPI anchor biosynthetic process"/>
    <property type="evidence" value="ECO:0007669"/>
    <property type="project" value="UniProtKB-UniPathway"/>
</dbReference>
<dbReference type="PANTHER" id="PTHR13121:SF0">
    <property type="entry name" value="PHOSPHATIDYLINOSITOL GLYCAN ANCHOR BIOSYNTHESIS CLASS U PROTEIN"/>
    <property type="match status" value="1"/>
</dbReference>
<evidence type="ECO:0000313" key="11">
    <source>
        <dbReference type="Proteomes" id="UP000650833"/>
    </source>
</evidence>
<evidence type="ECO:0000256" key="1">
    <source>
        <dbReference type="ARBA" id="ARBA00004477"/>
    </source>
</evidence>
<feature type="transmembrane region" description="Helical" evidence="9">
    <location>
        <begin position="258"/>
        <end position="276"/>
    </location>
</feature>
<name>A0A8H7RST3_9FUNG</name>
<feature type="transmembrane region" description="Helical" evidence="9">
    <location>
        <begin position="157"/>
        <end position="176"/>
    </location>
</feature>
<dbReference type="GO" id="GO:0016255">
    <property type="term" value="P:attachment of GPI anchor to protein"/>
    <property type="evidence" value="ECO:0007669"/>
    <property type="project" value="InterPro"/>
</dbReference>
<protein>
    <recommendedName>
        <fullName evidence="12">GPI transamidase subunit PIG-U</fullName>
    </recommendedName>
</protein>
<organism evidence="10 11">
    <name type="scientific">Mucor plumbeus</name>
    <dbReference type="NCBI Taxonomy" id="97098"/>
    <lineage>
        <taxon>Eukaryota</taxon>
        <taxon>Fungi</taxon>
        <taxon>Fungi incertae sedis</taxon>
        <taxon>Mucoromycota</taxon>
        <taxon>Mucoromycotina</taxon>
        <taxon>Mucoromycetes</taxon>
        <taxon>Mucorales</taxon>
        <taxon>Mucorineae</taxon>
        <taxon>Mucoraceae</taxon>
        <taxon>Mucor</taxon>
    </lineage>
</organism>
<dbReference type="OrthoDB" id="549017at2759"/>
<comment type="similarity">
    <text evidence="3">Belongs to the PIGU family.</text>
</comment>
<keyword evidence="11" id="KW-1185">Reference proteome</keyword>
<dbReference type="Pfam" id="PF06728">
    <property type="entry name" value="PIG-U"/>
    <property type="match status" value="1"/>
</dbReference>
<evidence type="ECO:0000256" key="9">
    <source>
        <dbReference type="SAM" id="Phobius"/>
    </source>
</evidence>